<dbReference type="Proteomes" id="UP001499993">
    <property type="component" value="Unassembled WGS sequence"/>
</dbReference>
<sequence length="163" mass="16836">MTGGRLRSRYGGSGLHLVLTVCSLTLAAYAGLRLLAEDPVAVAVWFAGAAIAHDLVLLPAYSALDRAAQAAAGVRGRGGDGRGPRPWLNHVRVPALLSGLLLLVWLPLILGLPGGYEQVTGMPGDVFADRWLLATAVLFGASALLLGARVLAARAGRRGGPAR</sequence>
<keyword evidence="1" id="KW-0812">Transmembrane</keyword>
<dbReference type="RefSeq" id="WP_345557066.1">
    <property type="nucleotide sequence ID" value="NZ_BAABIK010000016.1"/>
</dbReference>
<gene>
    <name evidence="2" type="ORF">GCM10023224_30110</name>
</gene>
<keyword evidence="1" id="KW-1133">Transmembrane helix</keyword>
<feature type="transmembrane region" description="Helical" evidence="1">
    <location>
        <begin position="42"/>
        <end position="61"/>
    </location>
</feature>
<keyword evidence="1" id="KW-0472">Membrane</keyword>
<protein>
    <recommendedName>
        <fullName evidence="4">Lipoprotein</fullName>
    </recommendedName>
</protein>
<evidence type="ECO:0000313" key="2">
    <source>
        <dbReference type="EMBL" id="GAA4944944.1"/>
    </source>
</evidence>
<keyword evidence="3" id="KW-1185">Reference proteome</keyword>
<accession>A0ABP9GIH1</accession>
<proteinExistence type="predicted"/>
<evidence type="ECO:0008006" key="4">
    <source>
        <dbReference type="Google" id="ProtNLM"/>
    </source>
</evidence>
<evidence type="ECO:0000313" key="3">
    <source>
        <dbReference type="Proteomes" id="UP001499993"/>
    </source>
</evidence>
<evidence type="ECO:0000256" key="1">
    <source>
        <dbReference type="SAM" id="Phobius"/>
    </source>
</evidence>
<organism evidence="2 3">
    <name type="scientific">Streptomonospora halophila</name>
    <dbReference type="NCBI Taxonomy" id="427369"/>
    <lineage>
        <taxon>Bacteria</taxon>
        <taxon>Bacillati</taxon>
        <taxon>Actinomycetota</taxon>
        <taxon>Actinomycetes</taxon>
        <taxon>Streptosporangiales</taxon>
        <taxon>Nocardiopsidaceae</taxon>
        <taxon>Streptomonospora</taxon>
    </lineage>
</organism>
<feature type="transmembrane region" description="Helical" evidence="1">
    <location>
        <begin position="91"/>
        <end position="111"/>
    </location>
</feature>
<feature type="transmembrane region" description="Helical" evidence="1">
    <location>
        <begin position="12"/>
        <end position="36"/>
    </location>
</feature>
<comment type="caution">
    <text evidence="2">The sequence shown here is derived from an EMBL/GenBank/DDBJ whole genome shotgun (WGS) entry which is preliminary data.</text>
</comment>
<feature type="transmembrane region" description="Helical" evidence="1">
    <location>
        <begin position="131"/>
        <end position="152"/>
    </location>
</feature>
<reference evidence="3" key="1">
    <citation type="journal article" date="2019" name="Int. J. Syst. Evol. Microbiol.">
        <title>The Global Catalogue of Microorganisms (GCM) 10K type strain sequencing project: providing services to taxonomists for standard genome sequencing and annotation.</title>
        <authorList>
            <consortium name="The Broad Institute Genomics Platform"/>
            <consortium name="The Broad Institute Genome Sequencing Center for Infectious Disease"/>
            <person name="Wu L."/>
            <person name="Ma J."/>
        </authorList>
    </citation>
    <scope>NUCLEOTIDE SEQUENCE [LARGE SCALE GENOMIC DNA]</scope>
    <source>
        <strain evidence="3">JCM 18123</strain>
    </source>
</reference>
<dbReference type="EMBL" id="BAABIK010000016">
    <property type="protein sequence ID" value="GAA4944944.1"/>
    <property type="molecule type" value="Genomic_DNA"/>
</dbReference>
<name>A0ABP9GIH1_9ACTN</name>